<keyword evidence="9" id="KW-0227">DNA damage</keyword>
<dbReference type="Pfam" id="PF14260">
    <property type="entry name" value="zf-C4pol"/>
    <property type="match status" value="1"/>
</dbReference>
<dbReference type="SUPFAM" id="SSF56672">
    <property type="entry name" value="DNA/RNA polymerases"/>
    <property type="match status" value="1"/>
</dbReference>
<dbReference type="Gene3D" id="1.10.132.60">
    <property type="entry name" value="DNA polymerase family B, C-terminal domain"/>
    <property type="match status" value="1"/>
</dbReference>
<gene>
    <name evidence="26" type="ORF">ZYGR_0AS03310</name>
</gene>
<dbReference type="GO" id="GO:0000724">
    <property type="term" value="P:double-strand break repair via homologous recombination"/>
    <property type="evidence" value="ECO:0007669"/>
    <property type="project" value="TreeGrafter"/>
</dbReference>
<dbReference type="InterPro" id="IPR006133">
    <property type="entry name" value="DNA-dir_DNA_pol_B_exonuc"/>
</dbReference>
<comment type="cofactor">
    <cofactor evidence="1 20">
        <name>[4Fe-4S] cluster</name>
        <dbReference type="ChEBI" id="CHEBI:49883"/>
    </cofactor>
</comment>
<feature type="domain" description="DNA-directed DNA polymerase family B multifunctional" evidence="21">
    <location>
        <begin position="886"/>
        <end position="1334"/>
    </location>
</feature>
<dbReference type="InterPro" id="IPR036397">
    <property type="entry name" value="RNaseH_sf"/>
</dbReference>
<feature type="domain" description="C4-type zinc-finger of DNA polymerase delta" evidence="23">
    <location>
        <begin position="1371"/>
        <end position="1450"/>
    </location>
</feature>
<evidence type="ECO:0000256" key="3">
    <source>
        <dbReference type="ARBA" id="ARBA00005755"/>
    </source>
</evidence>
<dbReference type="InterPro" id="IPR025687">
    <property type="entry name" value="Znf-C4pol"/>
</dbReference>
<protein>
    <recommendedName>
        <fullName evidence="20">DNA polymerase</fullName>
        <ecNumber evidence="20">2.7.7.7</ecNumber>
    </recommendedName>
</protein>
<dbReference type="InterPro" id="IPR006172">
    <property type="entry name" value="DNA-dir_DNA_pol_B"/>
</dbReference>
<keyword evidence="6 20" id="KW-0548">Nucleotidyltransferase</keyword>
<evidence type="ECO:0000256" key="16">
    <source>
        <dbReference type="ARBA" id="ARBA00023204"/>
    </source>
</evidence>
<keyword evidence="8 20" id="KW-0479">Metal-binding</keyword>
<dbReference type="InterPro" id="IPR023211">
    <property type="entry name" value="DNA_pol_palm_dom_sf"/>
</dbReference>
<dbReference type="FunFam" id="1.10.132.60:FF:000007">
    <property type="entry name" value="DNA polymerase"/>
    <property type="match status" value="1"/>
</dbReference>
<dbReference type="GO" id="GO:0042276">
    <property type="term" value="P:error-prone translesion synthesis"/>
    <property type="evidence" value="ECO:0007669"/>
    <property type="project" value="TreeGrafter"/>
</dbReference>
<dbReference type="GO" id="GO:0008270">
    <property type="term" value="F:zinc ion binding"/>
    <property type="evidence" value="ECO:0007669"/>
    <property type="project" value="UniProtKB-KW"/>
</dbReference>
<evidence type="ECO:0000256" key="10">
    <source>
        <dbReference type="ARBA" id="ARBA00022771"/>
    </source>
</evidence>
<dbReference type="GO" id="GO:0003677">
    <property type="term" value="F:DNA binding"/>
    <property type="evidence" value="ECO:0007669"/>
    <property type="project" value="UniProtKB-KW"/>
</dbReference>
<comment type="subunit">
    <text evidence="19">Forms DNA polymerase zeta with REV7.</text>
</comment>
<dbReference type="PRINTS" id="PR00106">
    <property type="entry name" value="DNAPOLB"/>
</dbReference>
<dbReference type="InterPro" id="IPR056447">
    <property type="entry name" value="REV3_N"/>
</dbReference>
<keyword evidence="14 20" id="KW-0411">Iron-sulfur</keyword>
<evidence type="ECO:0000256" key="1">
    <source>
        <dbReference type="ARBA" id="ARBA00001966"/>
    </source>
</evidence>
<keyword evidence="10 20" id="KW-0863">Zinc-finger</keyword>
<sequence length="1475" mass="170039">MSKQESSSLDFISPVNPDWMHLQLNDYDFYMTRPSSLDTAHGNSLPMNQYSSVPVIRVYGCLPSGHQAVCHVHGIFPYIFIDYDGKRHDSSTDINHRCAKLHRLLELKCQEFAGKVQKSPDGQSLGALSYIANVSVVKAVPFYGFHVGWSLFYKISLLNPGIVNKLSDWIRDGKMFGKRMQSYETHLPYLLQFSVDFNLFGCSWMDFNQCYFREPLLNPILSLDVLLMNQDLKTILRRFYHPETNALSKKDFPRIGNGLLEIDIIPQFIRNIDNLQFSSKFHDSPETSKEELSKPYVTSTKNIVKDISIQRKIMSLEPLQDPPVLERYEINDQWQSSDSFGSAFKNFAQKLNPNPRNETFGDDSSLFTHVNKPHELVSELWPSRTTSIPSAAKDKNNGVDNGLIDTLEDDYIIVGSSDTELEAKGLEENNYPFAEEQQQDNNILPAPDEEIPPLSMDVMMTQQMAKKRKLISSQTFVHSNAKVQRTKHKKVGIRYERNAYRFKNPPIEFSSILHGLENLGFPKQDYIDPFFGDPKDLKAKPYIYAGKRFEIGSTHLSCRIPMTFEEENIVESKTRSGNVFHSWKYLRRPPGYKTVKYEMESMRRTKSFLSQIERSSFQRKAQMRERKDAPEEKSSIFSPNTLTHFSMEIHVETEGHKKPDPIRNEVKMIVWCLEKESFPFDLEISHEGILAVLDSTAEPHRANHIIQGAADVPVAFYQTEMDMFDALTDLVLFFDTDILSGFEIHDGSWGYIIERCRRHYKIEISEDFSRVNFNLNNKIRDKWGLTHASGITIAGRHMINIWRSMRSELNLTRYSLENLAFELLDERLPHFSFQTLTQLWKSGQNPSNIKTVINYWMTRVRMNIRLLQKQDYIARIVEQARLTGIDFYSVYYRGSQYKVESILFRLCKQDDFVLLSPSRKQVKNQRALECVPLVMEPESAFYKSPVVVLDFQSLYPSIMIAYNLCYSTMIGRVRDLDFKNELGVTKFPFPKNAFSDLEEHTRITANGVVYVKPSYRNSTLARMLEDLLNTRSMVKKTMSDVGSKNSALQKLLNRRQLALKLIANVTYGYTSASFSGRMPCSDLADTIVQTGREILEKAIEFIEANEQWGAKVVYGDTDSLFIYLPGKGRNEAHEIGKEIATEVTKRNRSPISLKFEKVYHPSILLSKKRYVGFMYERSSQLQPNFDAKGIETVRRDGHPAQQKIVKKCIQLLFQTKDLSQVKKYVQEQFVKIHQNKVSLQDFCFAREVRLGSYKSEKTAPPGAVVATRQKEHDHRSRPQYKERVPYVVARGSVGQILRDRCISPEEFLADETLELDSDYYIEKTLVPPLSRLFNIMGVNITEWAFEVTRNQSSLAHREAKNIEKVLLNLSCINCGSDAKTKSQLCEKCHLESLQTTGNLLERRNYRERELKTINTVCRICSYRYTQDAGEMGSQVASQCESHECPVYFSKVKAVGYINSTANRRITEALNSINHW</sequence>
<dbReference type="Pfam" id="PF00136">
    <property type="entry name" value="DNA_pol_B"/>
    <property type="match status" value="1"/>
</dbReference>
<organism evidence="26 27">
    <name type="scientific">Zygosaccharomyces rouxii</name>
    <dbReference type="NCBI Taxonomy" id="4956"/>
    <lineage>
        <taxon>Eukaryota</taxon>
        <taxon>Fungi</taxon>
        <taxon>Dikarya</taxon>
        <taxon>Ascomycota</taxon>
        <taxon>Saccharomycotina</taxon>
        <taxon>Saccharomycetes</taxon>
        <taxon>Saccharomycetales</taxon>
        <taxon>Saccharomycetaceae</taxon>
        <taxon>Zygosaccharomyces</taxon>
    </lineage>
</organism>
<evidence type="ECO:0000256" key="19">
    <source>
        <dbReference type="ARBA" id="ARBA00066055"/>
    </source>
</evidence>
<dbReference type="InterPro" id="IPR017964">
    <property type="entry name" value="DNA-dir_DNA_pol_B_CS"/>
</dbReference>
<keyword evidence="12 20" id="KW-0239">DNA-directed DNA polymerase</keyword>
<evidence type="ECO:0000256" key="15">
    <source>
        <dbReference type="ARBA" id="ARBA00023125"/>
    </source>
</evidence>
<evidence type="ECO:0000256" key="9">
    <source>
        <dbReference type="ARBA" id="ARBA00022763"/>
    </source>
</evidence>
<dbReference type="InterPro" id="IPR006134">
    <property type="entry name" value="DNA-dir_DNA_pol_B_multi_dom"/>
</dbReference>
<evidence type="ECO:0000256" key="8">
    <source>
        <dbReference type="ARBA" id="ARBA00022723"/>
    </source>
</evidence>
<evidence type="ECO:0000256" key="13">
    <source>
        <dbReference type="ARBA" id="ARBA00023004"/>
    </source>
</evidence>
<dbReference type="PANTHER" id="PTHR45812:SF1">
    <property type="entry name" value="DNA POLYMERASE ZETA CATALYTIC SUBUNIT"/>
    <property type="match status" value="1"/>
</dbReference>
<dbReference type="InterPro" id="IPR043502">
    <property type="entry name" value="DNA/RNA_pol_sf"/>
</dbReference>
<keyword evidence="17 20" id="KW-0539">Nucleus</keyword>
<evidence type="ECO:0000259" key="25">
    <source>
        <dbReference type="Pfam" id="PF24065"/>
    </source>
</evidence>
<keyword evidence="5 20" id="KW-0808">Transferase</keyword>
<dbReference type="InterPro" id="IPR056435">
    <property type="entry name" value="DPOD/Z_N"/>
</dbReference>
<feature type="domain" description="DNA polymerase delta/zeta catalytic subunit N-terminal" evidence="24">
    <location>
        <begin position="74"/>
        <end position="163"/>
    </location>
</feature>
<dbReference type="Gene3D" id="1.10.287.690">
    <property type="entry name" value="Helix hairpin bin"/>
    <property type="match status" value="1"/>
</dbReference>
<comment type="similarity">
    <text evidence="3 20">Belongs to the DNA polymerase type-B family.</text>
</comment>
<dbReference type="PROSITE" id="PS00116">
    <property type="entry name" value="DNA_POLYMERASE_B"/>
    <property type="match status" value="1"/>
</dbReference>
<dbReference type="GO" id="GO:0051539">
    <property type="term" value="F:4 iron, 4 sulfur cluster binding"/>
    <property type="evidence" value="ECO:0007669"/>
    <property type="project" value="UniProtKB-KW"/>
</dbReference>
<dbReference type="InterPro" id="IPR012337">
    <property type="entry name" value="RNaseH-like_sf"/>
</dbReference>
<dbReference type="CDD" id="cd05778">
    <property type="entry name" value="DNA_polB_zeta_exo"/>
    <property type="match status" value="1"/>
</dbReference>
<feature type="domain" description="DNA polymerase zeta catalytic subunit N-terminal" evidence="25">
    <location>
        <begin position="24"/>
        <end position="73"/>
    </location>
</feature>
<dbReference type="InterPro" id="IPR042087">
    <property type="entry name" value="DNA_pol_B_thumb"/>
</dbReference>
<evidence type="ECO:0000256" key="14">
    <source>
        <dbReference type="ARBA" id="ARBA00023014"/>
    </source>
</evidence>
<keyword evidence="15 20" id="KW-0238">DNA-binding</keyword>
<evidence type="ECO:0000259" key="23">
    <source>
        <dbReference type="Pfam" id="PF14260"/>
    </source>
</evidence>
<evidence type="ECO:0000259" key="22">
    <source>
        <dbReference type="Pfam" id="PF03104"/>
    </source>
</evidence>
<evidence type="ECO:0000259" key="21">
    <source>
        <dbReference type="Pfam" id="PF00136"/>
    </source>
</evidence>
<dbReference type="Gene3D" id="3.30.420.10">
    <property type="entry name" value="Ribonuclease H-like superfamily/Ribonuclease H"/>
    <property type="match status" value="1"/>
</dbReference>
<keyword evidence="4 20" id="KW-0004">4Fe-4S</keyword>
<evidence type="ECO:0000259" key="24">
    <source>
        <dbReference type="Pfam" id="PF24055"/>
    </source>
</evidence>
<comment type="catalytic activity">
    <reaction evidence="18 20">
        <text>DNA(n) + a 2'-deoxyribonucleoside 5'-triphosphate = DNA(n+1) + diphosphate</text>
        <dbReference type="Rhea" id="RHEA:22508"/>
        <dbReference type="Rhea" id="RHEA-COMP:17339"/>
        <dbReference type="Rhea" id="RHEA-COMP:17340"/>
        <dbReference type="ChEBI" id="CHEBI:33019"/>
        <dbReference type="ChEBI" id="CHEBI:61560"/>
        <dbReference type="ChEBI" id="CHEBI:173112"/>
        <dbReference type="EC" id="2.7.7.7"/>
    </reaction>
</comment>
<dbReference type="Pfam" id="PF03104">
    <property type="entry name" value="DNA_pol_B_exo1"/>
    <property type="match status" value="1"/>
</dbReference>
<evidence type="ECO:0000256" key="5">
    <source>
        <dbReference type="ARBA" id="ARBA00022679"/>
    </source>
</evidence>
<feature type="domain" description="DNA-directed DNA polymerase family B exonuclease" evidence="22">
    <location>
        <begin position="605"/>
        <end position="818"/>
    </location>
</feature>
<evidence type="ECO:0000256" key="2">
    <source>
        <dbReference type="ARBA" id="ARBA00004123"/>
    </source>
</evidence>
<evidence type="ECO:0000256" key="11">
    <source>
        <dbReference type="ARBA" id="ARBA00022833"/>
    </source>
</evidence>
<dbReference type="GO" id="GO:0006260">
    <property type="term" value="P:DNA replication"/>
    <property type="evidence" value="ECO:0007669"/>
    <property type="project" value="UniProtKB-KW"/>
</dbReference>
<keyword evidence="13 20" id="KW-0408">Iron</keyword>
<dbReference type="OrthoDB" id="2414538at2759"/>
<dbReference type="EMBL" id="BDGX01000045">
    <property type="protein sequence ID" value="GAV55008.1"/>
    <property type="molecule type" value="Genomic_DNA"/>
</dbReference>
<dbReference type="CDD" id="cd05534">
    <property type="entry name" value="POLBc_zeta"/>
    <property type="match status" value="1"/>
</dbReference>
<evidence type="ECO:0000256" key="18">
    <source>
        <dbReference type="ARBA" id="ARBA00049244"/>
    </source>
</evidence>
<dbReference type="InterPro" id="IPR030559">
    <property type="entry name" value="PolZ_Rev3"/>
</dbReference>
<accession>A0A1Q3AH22</accession>
<evidence type="ECO:0000256" key="20">
    <source>
        <dbReference type="RuleBase" id="RU000442"/>
    </source>
</evidence>
<keyword evidence="16" id="KW-0234">DNA repair</keyword>
<dbReference type="FunFam" id="1.10.287.690:FF:000002">
    <property type="entry name" value="DNA polymerase zeta"/>
    <property type="match status" value="1"/>
</dbReference>
<dbReference type="Gene3D" id="3.90.1600.10">
    <property type="entry name" value="Palm domain of DNA polymerase"/>
    <property type="match status" value="1"/>
</dbReference>
<keyword evidence="11 20" id="KW-0862">Zinc</keyword>
<dbReference type="GO" id="GO:0003887">
    <property type="term" value="F:DNA-directed DNA polymerase activity"/>
    <property type="evidence" value="ECO:0007669"/>
    <property type="project" value="UniProtKB-KW"/>
</dbReference>
<dbReference type="EC" id="2.7.7.7" evidence="20"/>
<dbReference type="GO" id="GO:0005634">
    <property type="term" value="C:nucleus"/>
    <property type="evidence" value="ECO:0007669"/>
    <property type="project" value="UniProtKB-SubCell"/>
</dbReference>
<reference evidence="26 27" key="1">
    <citation type="submission" date="2016-08" db="EMBL/GenBank/DDBJ databases">
        <title>Draft genome sequence of allopolyploid Zygosaccharomyces rouxii.</title>
        <authorList>
            <person name="Watanabe J."/>
            <person name="Uehara K."/>
            <person name="Mogi Y."/>
            <person name="Tsukioka Y."/>
        </authorList>
    </citation>
    <scope>NUCLEOTIDE SEQUENCE [LARGE SCALE GENOMIC DNA]</scope>
    <source>
        <strain evidence="26 27">NBRC 110957</strain>
    </source>
</reference>
<keyword evidence="7 20" id="KW-0235">DNA replication</keyword>
<evidence type="ECO:0000256" key="7">
    <source>
        <dbReference type="ARBA" id="ARBA00022705"/>
    </source>
</evidence>
<dbReference type="GO" id="GO:0000166">
    <property type="term" value="F:nucleotide binding"/>
    <property type="evidence" value="ECO:0007669"/>
    <property type="project" value="InterPro"/>
</dbReference>
<evidence type="ECO:0000256" key="6">
    <source>
        <dbReference type="ARBA" id="ARBA00022695"/>
    </source>
</evidence>
<name>A0A1Q3AH22_ZYGRO</name>
<dbReference type="SUPFAM" id="SSF53098">
    <property type="entry name" value="Ribonuclease H-like"/>
    <property type="match status" value="1"/>
</dbReference>
<evidence type="ECO:0000313" key="26">
    <source>
        <dbReference type="EMBL" id="GAV55008.1"/>
    </source>
</evidence>
<evidence type="ECO:0000256" key="12">
    <source>
        <dbReference type="ARBA" id="ARBA00022932"/>
    </source>
</evidence>
<dbReference type="Gene3D" id="3.30.342.10">
    <property type="entry name" value="DNA Polymerase, chain B, domain 1"/>
    <property type="match status" value="1"/>
</dbReference>
<comment type="caution">
    <text evidence="26">The sequence shown here is derived from an EMBL/GenBank/DDBJ whole genome shotgun (WGS) entry which is preliminary data.</text>
</comment>
<dbReference type="PANTHER" id="PTHR45812">
    <property type="entry name" value="DNA POLYMERASE ZETA CATALYTIC SUBUNIT"/>
    <property type="match status" value="1"/>
</dbReference>
<comment type="subcellular location">
    <subcellularLocation>
        <location evidence="2 20">Nucleus</location>
    </subcellularLocation>
</comment>
<dbReference type="Proteomes" id="UP000187013">
    <property type="component" value="Unassembled WGS sequence"/>
</dbReference>
<dbReference type="Pfam" id="PF24055">
    <property type="entry name" value="POL3_N"/>
    <property type="match status" value="1"/>
</dbReference>
<dbReference type="GO" id="GO:0016035">
    <property type="term" value="C:zeta DNA polymerase complex"/>
    <property type="evidence" value="ECO:0007669"/>
    <property type="project" value="InterPro"/>
</dbReference>
<evidence type="ECO:0000256" key="4">
    <source>
        <dbReference type="ARBA" id="ARBA00022485"/>
    </source>
</evidence>
<proteinExistence type="inferred from homology"/>
<evidence type="ECO:0000256" key="17">
    <source>
        <dbReference type="ARBA" id="ARBA00023242"/>
    </source>
</evidence>
<dbReference type="SMART" id="SM00486">
    <property type="entry name" value="POLBc"/>
    <property type="match status" value="1"/>
</dbReference>
<dbReference type="Pfam" id="PF24065">
    <property type="entry name" value="REV3_N"/>
    <property type="match status" value="1"/>
</dbReference>
<evidence type="ECO:0000313" key="27">
    <source>
        <dbReference type="Proteomes" id="UP000187013"/>
    </source>
</evidence>